<protein>
    <submittedName>
        <fullName evidence="1">Polysaccharide lyase</fullName>
    </submittedName>
</protein>
<keyword evidence="1" id="KW-0456">Lyase</keyword>
<keyword evidence="2" id="KW-1185">Reference proteome</keyword>
<dbReference type="OrthoDB" id="624837at2"/>
<dbReference type="GO" id="GO:0016829">
    <property type="term" value="F:lyase activity"/>
    <property type="evidence" value="ECO:0007669"/>
    <property type="project" value="UniProtKB-KW"/>
</dbReference>
<evidence type="ECO:0000313" key="1">
    <source>
        <dbReference type="EMBL" id="SOD14913.1"/>
    </source>
</evidence>
<reference evidence="2" key="1">
    <citation type="submission" date="2017-09" db="EMBL/GenBank/DDBJ databases">
        <authorList>
            <person name="Varghese N."/>
            <person name="Submissions S."/>
        </authorList>
    </citation>
    <scope>NUCLEOTIDE SEQUENCE [LARGE SCALE GENOMIC DNA]</scope>
    <source>
        <strain evidence="2">CGMCC 1.12803</strain>
    </source>
</reference>
<dbReference type="Proteomes" id="UP000219281">
    <property type="component" value="Unassembled WGS sequence"/>
</dbReference>
<name>A0A285ZZ43_9SPHI</name>
<gene>
    <name evidence="1" type="ORF">SAMN06297358_1877</name>
</gene>
<dbReference type="AlphaFoldDB" id="A0A285ZZ43"/>
<evidence type="ECO:0000313" key="2">
    <source>
        <dbReference type="Proteomes" id="UP000219281"/>
    </source>
</evidence>
<dbReference type="PROSITE" id="PS51257">
    <property type="entry name" value="PROKAR_LIPOPROTEIN"/>
    <property type="match status" value="1"/>
</dbReference>
<accession>A0A285ZZ43</accession>
<dbReference type="EMBL" id="OCMT01000002">
    <property type="protein sequence ID" value="SOD14913.1"/>
    <property type="molecule type" value="Genomic_DNA"/>
</dbReference>
<organism evidence="1 2">
    <name type="scientific">Pedobacter xixiisoli</name>
    <dbReference type="NCBI Taxonomy" id="1476464"/>
    <lineage>
        <taxon>Bacteria</taxon>
        <taxon>Pseudomonadati</taxon>
        <taxon>Bacteroidota</taxon>
        <taxon>Sphingobacteriia</taxon>
        <taxon>Sphingobacteriales</taxon>
        <taxon>Sphingobacteriaceae</taxon>
        <taxon>Pedobacter</taxon>
    </lineage>
</organism>
<proteinExistence type="predicted"/>
<dbReference type="InterPro" id="IPR025975">
    <property type="entry name" value="Polysacc_lyase"/>
</dbReference>
<dbReference type="Pfam" id="PF14099">
    <property type="entry name" value="Polysacc_lyase"/>
    <property type="match status" value="1"/>
</dbReference>
<dbReference type="RefSeq" id="WP_097131214.1">
    <property type="nucleotide sequence ID" value="NZ_OCMT01000002.1"/>
</dbReference>
<dbReference type="Gene3D" id="2.60.120.200">
    <property type="match status" value="1"/>
</dbReference>
<sequence>MNKQNLLYILCVCFFGCACSKQKTVHVEKEVLAATGNQTSNTDGTTLSANGTTETYQLINNVFGGNGDVVEAPDCSHLGFGKHITQVFDTDLKRQVFAFHIHVTPDNDKCEDSDRQRNEIKTYDKSPESLKASKDEKVLYKWKFKLDANFKPSSDFTHIHQLKPIDGDNQLPIITLTPRYRAAGDVMQVIHTGETDASSLKYIVQVPLADFKGQWVEVIERATFSFDGKYEIQINRISDGKLLVKQAFTNIEMWRKNTTSCRPKWGIYRRTLQPEVLRDETLWFNDFNITEY</sequence>